<dbReference type="eggNOG" id="ENOG502SVSM">
    <property type="taxonomic scope" value="Eukaryota"/>
</dbReference>
<dbReference type="InterPro" id="IPR009044">
    <property type="entry name" value="ssDNA-bd_transcriptional_reg"/>
</dbReference>
<organism evidence="1 2">
    <name type="scientific">Coccomyxa subellipsoidea (strain C-169)</name>
    <name type="common">Green microalga</name>
    <dbReference type="NCBI Taxonomy" id="574566"/>
    <lineage>
        <taxon>Eukaryota</taxon>
        <taxon>Viridiplantae</taxon>
        <taxon>Chlorophyta</taxon>
        <taxon>core chlorophytes</taxon>
        <taxon>Trebouxiophyceae</taxon>
        <taxon>Trebouxiophyceae incertae sedis</taxon>
        <taxon>Coccomyxaceae</taxon>
        <taxon>Coccomyxa</taxon>
        <taxon>Coccomyxa subellipsoidea</taxon>
    </lineage>
</organism>
<evidence type="ECO:0000313" key="1">
    <source>
        <dbReference type="EMBL" id="EIE22653.1"/>
    </source>
</evidence>
<dbReference type="Gene3D" id="2.30.31.10">
    <property type="entry name" value="Transcriptional Coactivator Pc4, Chain A"/>
    <property type="match status" value="1"/>
</dbReference>
<dbReference type="EMBL" id="AGSI01000009">
    <property type="protein sequence ID" value="EIE22653.1"/>
    <property type="molecule type" value="Genomic_DNA"/>
</dbReference>
<dbReference type="GO" id="GO:0006355">
    <property type="term" value="P:regulation of DNA-templated transcription"/>
    <property type="evidence" value="ECO:0007669"/>
    <property type="project" value="InterPro"/>
</dbReference>
<comment type="caution">
    <text evidence="1">The sequence shown here is derived from an EMBL/GenBank/DDBJ whole genome shotgun (WGS) entry which is preliminary data.</text>
</comment>
<dbReference type="OrthoDB" id="1924491at2759"/>
<proteinExistence type="predicted"/>
<evidence type="ECO:0000313" key="2">
    <source>
        <dbReference type="Proteomes" id="UP000007264"/>
    </source>
</evidence>
<keyword evidence="2" id="KW-1185">Reference proteome</keyword>
<dbReference type="RefSeq" id="XP_005647197.1">
    <property type="nucleotide sequence ID" value="XM_005647140.1"/>
</dbReference>
<dbReference type="InterPro" id="IPR014947">
    <property type="entry name" value="DUF1818"/>
</dbReference>
<dbReference type="KEGG" id="csl:COCSUDRAFT_66327"/>
<reference evidence="1 2" key="1">
    <citation type="journal article" date="2012" name="Genome Biol.">
        <title>The genome of the polar eukaryotic microalga coccomyxa subellipsoidea reveals traits of cold adaptation.</title>
        <authorList>
            <person name="Blanc G."/>
            <person name="Agarkova I."/>
            <person name="Grimwood J."/>
            <person name="Kuo A."/>
            <person name="Brueggeman A."/>
            <person name="Dunigan D."/>
            <person name="Gurnon J."/>
            <person name="Ladunga I."/>
            <person name="Lindquist E."/>
            <person name="Lucas S."/>
            <person name="Pangilinan J."/>
            <person name="Proschold T."/>
            <person name="Salamov A."/>
            <person name="Schmutz J."/>
            <person name="Weeks D."/>
            <person name="Yamada T."/>
            <person name="Claverie J.M."/>
            <person name="Grigoriev I."/>
            <person name="Van Etten J."/>
            <person name="Lomsadze A."/>
            <person name="Borodovsky M."/>
        </authorList>
    </citation>
    <scope>NUCLEOTIDE SEQUENCE [LARGE SCALE GENOMIC DNA]</scope>
    <source>
        <strain evidence="1 2">C-169</strain>
    </source>
</reference>
<protein>
    <submittedName>
        <fullName evidence="1">Uncharacterized protein</fullName>
    </submittedName>
</protein>
<gene>
    <name evidence="1" type="ORF">COCSUDRAFT_66327</name>
</gene>
<dbReference type="Proteomes" id="UP000007264">
    <property type="component" value="Unassembled WGS sequence"/>
</dbReference>
<dbReference type="AlphaFoldDB" id="I0YW84"/>
<dbReference type="GO" id="GO:0003677">
    <property type="term" value="F:DNA binding"/>
    <property type="evidence" value="ECO:0007669"/>
    <property type="project" value="InterPro"/>
</dbReference>
<dbReference type="SUPFAM" id="SSF54447">
    <property type="entry name" value="ssDNA-binding transcriptional regulator domain"/>
    <property type="match status" value="1"/>
</dbReference>
<dbReference type="GeneID" id="17040640"/>
<accession>I0YW84</accession>
<sequence length="290" mass="31975">MKRVCGQTQALSVPFSSHKCTLRPPRRAYKKINNAPRAAQQSSGADDLIREADNLLAQMAKGQVKKKAQSIEESTLDNGERPGFQLQCDVNGCTIVPVSQLDAARSPAGSFVGTSGSMASGSEPSDFVLAEGRGWKLGYDRSPSDPKGYTAIIASDTWSMAVTKSEYDDFVKLLKNLRRSVATLQICGEWRSENDEDAMLEMSTQRVWMQGRAPQKRLTALQEIWNRGRGNHEQEAFSLRFIIMAPDRREVEGNWSAEVVMQVLRHLDGELDSADQSAPANQTVNEAVPA</sequence>
<dbReference type="Pfam" id="PF08848">
    <property type="entry name" value="DUF1818"/>
    <property type="match status" value="1"/>
</dbReference>
<name>I0YW84_COCSC</name>